<dbReference type="Proteomes" id="UP000711178">
    <property type="component" value="Unassembled WGS sequence"/>
</dbReference>
<organism evidence="5 6">
    <name type="scientific">Chromobacterium subtsugae</name>
    <dbReference type="NCBI Taxonomy" id="251747"/>
    <lineage>
        <taxon>Bacteria</taxon>
        <taxon>Pseudomonadati</taxon>
        <taxon>Pseudomonadota</taxon>
        <taxon>Betaproteobacteria</taxon>
        <taxon>Neisseriales</taxon>
        <taxon>Chromobacteriaceae</taxon>
        <taxon>Chromobacterium</taxon>
    </lineage>
</organism>
<dbReference type="InterPro" id="IPR057326">
    <property type="entry name" value="KR_dom"/>
</dbReference>
<reference evidence="5 6" key="1">
    <citation type="submission" date="2021-05" db="EMBL/GenBank/DDBJ databases">
        <title>Draft Whole Genome Sequencing Of Biosensor Chromobacterium violaceum Strain CV026 Reveals A Regulatory RNA In Chromobacterium violaceum Phenotype Regulatory Network.</title>
        <authorList>
            <person name="Hong K.W."/>
            <person name="Chan K.G."/>
            <person name="Chang C.-Y."/>
        </authorList>
    </citation>
    <scope>NUCLEOTIDE SEQUENCE [LARGE SCALE GENOMIC DNA]</scope>
    <source>
        <strain evidence="5 6">ATCC 31532</strain>
    </source>
</reference>
<proteinExistence type="inferred from homology"/>
<protein>
    <submittedName>
        <fullName evidence="5">SDR family oxidoreductase</fullName>
    </submittedName>
</protein>
<dbReference type="InterPro" id="IPR020904">
    <property type="entry name" value="Sc_DH/Rdtase_CS"/>
</dbReference>
<dbReference type="SUPFAM" id="SSF51735">
    <property type="entry name" value="NAD(P)-binding Rossmann-fold domains"/>
    <property type="match status" value="1"/>
</dbReference>
<dbReference type="InterPro" id="IPR002347">
    <property type="entry name" value="SDR_fam"/>
</dbReference>
<sequence length="252" mass="26694">MDTKFAGKVALVTGAGSGLGRELALELARQGAAVVLAGRNEDKLKAVQDEIEAAGAQALSHSTDISLPHEVDGLFEAIRRRYGRLDIAVNNAAIWETGLVAEQDEAAWRRIIDTNLNGTWRCMRAEIGLMQERGEGVIVNLSSIVGGHFAMPGTAAYGASKAGIEALTRTAAKECIQQGIRINTVSPAALDTPMSLLEGETEEERGKRLGGIIPIGRVGRLSEVVQTILWICSGDASFFVGHDFVVDGGVTA</sequence>
<dbReference type="SMART" id="SM00822">
    <property type="entry name" value="PKS_KR"/>
    <property type="match status" value="1"/>
</dbReference>
<accession>A0ABS7FA05</accession>
<gene>
    <name evidence="5" type="ORF">KIF53_01290</name>
</gene>
<evidence type="ECO:0000256" key="1">
    <source>
        <dbReference type="ARBA" id="ARBA00006484"/>
    </source>
</evidence>
<name>A0ABS7FA05_9NEIS</name>
<dbReference type="PROSITE" id="PS00061">
    <property type="entry name" value="ADH_SHORT"/>
    <property type="match status" value="1"/>
</dbReference>
<keyword evidence="6" id="KW-1185">Reference proteome</keyword>
<dbReference type="PRINTS" id="PR00081">
    <property type="entry name" value="GDHRDH"/>
</dbReference>
<evidence type="ECO:0000256" key="3">
    <source>
        <dbReference type="ARBA" id="ARBA00023027"/>
    </source>
</evidence>
<comment type="caution">
    <text evidence="5">The sequence shown here is derived from an EMBL/GenBank/DDBJ whole genome shotgun (WGS) entry which is preliminary data.</text>
</comment>
<evidence type="ECO:0000256" key="2">
    <source>
        <dbReference type="ARBA" id="ARBA00023002"/>
    </source>
</evidence>
<evidence type="ECO:0000313" key="6">
    <source>
        <dbReference type="Proteomes" id="UP000711178"/>
    </source>
</evidence>
<keyword evidence="2" id="KW-0560">Oxidoreductase</keyword>
<evidence type="ECO:0000313" key="5">
    <source>
        <dbReference type="EMBL" id="MBW8286270.1"/>
    </source>
</evidence>
<dbReference type="Gene3D" id="3.40.50.720">
    <property type="entry name" value="NAD(P)-binding Rossmann-like Domain"/>
    <property type="match status" value="1"/>
</dbReference>
<evidence type="ECO:0000259" key="4">
    <source>
        <dbReference type="SMART" id="SM00822"/>
    </source>
</evidence>
<dbReference type="InterPro" id="IPR036291">
    <property type="entry name" value="NAD(P)-bd_dom_sf"/>
</dbReference>
<dbReference type="GeneID" id="89683494"/>
<dbReference type="PANTHER" id="PTHR24321">
    <property type="entry name" value="DEHYDROGENASES, SHORT CHAIN"/>
    <property type="match status" value="1"/>
</dbReference>
<dbReference type="PANTHER" id="PTHR24321:SF8">
    <property type="entry name" value="ESTRADIOL 17-BETA-DEHYDROGENASE 8-RELATED"/>
    <property type="match status" value="1"/>
</dbReference>
<comment type="similarity">
    <text evidence="1">Belongs to the short-chain dehydrogenases/reductases (SDR) family.</text>
</comment>
<dbReference type="CDD" id="cd05233">
    <property type="entry name" value="SDR_c"/>
    <property type="match status" value="1"/>
</dbReference>
<dbReference type="PRINTS" id="PR00080">
    <property type="entry name" value="SDRFAMILY"/>
</dbReference>
<feature type="domain" description="Ketoreductase" evidence="4">
    <location>
        <begin position="8"/>
        <end position="188"/>
    </location>
</feature>
<dbReference type="RefSeq" id="WP_043572658.1">
    <property type="nucleotide sequence ID" value="NZ_CP142381.1"/>
</dbReference>
<dbReference type="EMBL" id="JAHDTB010000001">
    <property type="protein sequence ID" value="MBW8286270.1"/>
    <property type="molecule type" value="Genomic_DNA"/>
</dbReference>
<dbReference type="Pfam" id="PF13561">
    <property type="entry name" value="adh_short_C2"/>
    <property type="match status" value="1"/>
</dbReference>
<keyword evidence="3" id="KW-0520">NAD</keyword>